<comment type="caution">
    <text evidence="3">The sequence shown here is derived from an EMBL/GenBank/DDBJ whole genome shotgun (WGS) entry which is preliminary data.</text>
</comment>
<accession>A0ABV4UPA2</accession>
<gene>
    <name evidence="3" type="ORF">ACETWP_05040</name>
</gene>
<feature type="domain" description="Integrase catalytic" evidence="2">
    <location>
        <begin position="24"/>
        <end position="170"/>
    </location>
</feature>
<dbReference type="SUPFAM" id="SSF53098">
    <property type="entry name" value="Ribonuclease H-like"/>
    <property type="match status" value="1"/>
</dbReference>
<evidence type="ECO:0000313" key="3">
    <source>
        <dbReference type="EMBL" id="MFB0833948.1"/>
    </source>
</evidence>
<reference evidence="3 4" key="1">
    <citation type="submission" date="2024-09" db="EMBL/GenBank/DDBJ databases">
        <authorList>
            <person name="Salinas-Garcia M.A."/>
            <person name="Prieme A."/>
        </authorList>
    </citation>
    <scope>NUCLEOTIDE SEQUENCE [LARGE SCALE GENOMIC DNA]</scope>
    <source>
        <strain evidence="3 4">DSM 21081</strain>
    </source>
</reference>
<feature type="compositionally biased region" description="Basic and acidic residues" evidence="1">
    <location>
        <begin position="149"/>
        <end position="170"/>
    </location>
</feature>
<proteinExistence type="predicted"/>
<dbReference type="PROSITE" id="PS50994">
    <property type="entry name" value="INTEGRASE"/>
    <property type="match status" value="1"/>
</dbReference>
<dbReference type="EMBL" id="JBHDLJ010000003">
    <property type="protein sequence ID" value="MFB0833948.1"/>
    <property type="molecule type" value="Genomic_DNA"/>
</dbReference>
<evidence type="ECO:0000256" key="1">
    <source>
        <dbReference type="SAM" id="MobiDB-lite"/>
    </source>
</evidence>
<dbReference type="InterPro" id="IPR036397">
    <property type="entry name" value="RNaseH_sf"/>
</dbReference>
<name>A0ABV4UPA2_9MICC</name>
<organism evidence="3 4">
    <name type="scientific">Arthrobacter halodurans</name>
    <dbReference type="NCBI Taxonomy" id="516699"/>
    <lineage>
        <taxon>Bacteria</taxon>
        <taxon>Bacillati</taxon>
        <taxon>Actinomycetota</taxon>
        <taxon>Actinomycetes</taxon>
        <taxon>Micrococcales</taxon>
        <taxon>Micrococcaceae</taxon>
        <taxon>Arthrobacter</taxon>
    </lineage>
</organism>
<protein>
    <recommendedName>
        <fullName evidence="2">Integrase catalytic domain-containing protein</fullName>
    </recommendedName>
</protein>
<evidence type="ECO:0000259" key="2">
    <source>
        <dbReference type="PROSITE" id="PS50994"/>
    </source>
</evidence>
<dbReference type="Proteomes" id="UP001575652">
    <property type="component" value="Unassembled WGS sequence"/>
</dbReference>
<dbReference type="Gene3D" id="3.30.420.10">
    <property type="entry name" value="Ribonuclease H-like superfamily/Ribonuclease H"/>
    <property type="match status" value="1"/>
</dbReference>
<evidence type="ECO:0000313" key="4">
    <source>
        <dbReference type="Proteomes" id="UP001575652"/>
    </source>
</evidence>
<feature type="region of interest" description="Disordered" evidence="1">
    <location>
        <begin position="148"/>
        <end position="170"/>
    </location>
</feature>
<keyword evidence="4" id="KW-1185">Reference proteome</keyword>
<dbReference type="InterPro" id="IPR012337">
    <property type="entry name" value="RNaseH-like_sf"/>
</dbReference>
<dbReference type="InterPro" id="IPR001584">
    <property type="entry name" value="Integrase_cat-core"/>
</dbReference>
<sequence length="170" mass="19074">MATIARLLASVGQVEHSPRKRPKSSYIPVVRATAMVLWQLDAFEFRLASGQTMTVYQLLDAPPYAWAYRREESSADAQRVLATTIDAHRAPQEVLSDNELAFNQLHLGTIGSVEIFLAFKGTMPISGLPGKPTTQGKNERAHQTLQRFLEADRPGSLEQSRERIARYKQH</sequence>
<dbReference type="RefSeq" id="WP_373971124.1">
    <property type="nucleotide sequence ID" value="NZ_JBHDLJ010000003.1"/>
</dbReference>